<feature type="domain" description="Flagellar hook-associated protein FlgK helical" evidence="10">
    <location>
        <begin position="93"/>
        <end position="323"/>
    </location>
</feature>
<evidence type="ECO:0000256" key="6">
    <source>
        <dbReference type="ARBA" id="ARBA00023143"/>
    </source>
</evidence>
<evidence type="ECO:0000259" key="9">
    <source>
        <dbReference type="Pfam" id="PF21158"/>
    </source>
</evidence>
<dbReference type="OrthoDB" id="9802553at2"/>
<sequence>MSLLNIGMSGLNAASSSLAVTGNNIANVDTAGYSRQQTVQNSKSSIQYGSNVFIGTGTTLADVRRVYSAYLDTQLQTTTSLNSDAQAYLSQVTQVDKLLSDSGTGITKVMQSFFSSLQTLSSTPNDAAARQSLLTNSQSLSSRFNAMSDQLKQQSSYINAQMGSVADQVNKLASTIATYNQKITEVSGTGSTPNDLMDQRNETVRQLSQLVGTQVVERNGSYDIYMTGGQPLVIGNTANSLQVSTDKSDPTRSSIIMNRGFSTLDITSAVTGGEMGGMLRYRDDVLAPATNELGRIAMVVSDQVNQQLGQGLDQNGEFGAALFNNINSATAISQRSIASGNNNPVSGNLNVTIQDTSKLSTSDYQVTFASATGYSVKRLSDNTDMGSFTLGASPAPVIDGFSLSLNSAAGVSAGDNFKITPTRSGAGDLLTVMTDAKRLSTSAPLTSTLAQGNKGTGSVSQPTLTSTLDIYNPVQNQDMQNAIKTAMPVRMLMTSANAYQVLDAKGNSLGTGSIVPGQSNKLSIQVPYTDSLGAAQNFNFEMTVSGTPVSGDSFNVSMTAASSTDNRNAQALLGLQSKATVGATTTSPGVSFSDAYGGLVSGVGAKAKQGQMDGTANDTLLKGAAAARDSLSGVDLDEETGSLVKYQQYYSASSQIIKAAQETFSTLINSL</sequence>
<evidence type="ECO:0000259" key="7">
    <source>
        <dbReference type="Pfam" id="PF00460"/>
    </source>
</evidence>
<dbReference type="InterPro" id="IPR019776">
    <property type="entry name" value="Flagellar_basal_body_rod_CS"/>
</dbReference>
<dbReference type="PANTHER" id="PTHR30033">
    <property type="entry name" value="FLAGELLAR HOOK-ASSOCIATED PROTEIN 1"/>
    <property type="match status" value="1"/>
</dbReference>
<keyword evidence="6" id="KW-0975">Bacterial flagellum</keyword>
<evidence type="ECO:0000259" key="10">
    <source>
        <dbReference type="Pfam" id="PF22638"/>
    </source>
</evidence>
<dbReference type="PRINTS" id="PR01005">
    <property type="entry name" value="FLGHOOKAP1"/>
</dbReference>
<dbReference type="EMBL" id="AFOY02000015">
    <property type="protein sequence ID" value="EXF93886.1"/>
    <property type="molecule type" value="Genomic_DNA"/>
</dbReference>
<feature type="domain" description="Flagellar basal-body/hook protein C-terminal" evidence="8">
    <location>
        <begin position="632"/>
        <end position="669"/>
    </location>
</feature>
<dbReference type="HOGENOM" id="CLU_012762_0_0_6"/>
<protein>
    <recommendedName>
        <fullName evidence="4">Flagellar hook-associated protein 1</fullName>
    </recommendedName>
</protein>
<evidence type="ECO:0000259" key="8">
    <source>
        <dbReference type="Pfam" id="PF06429"/>
    </source>
</evidence>
<feature type="domain" description="Flagellar hook-associated protein 1 D2-like" evidence="9">
    <location>
        <begin position="341"/>
        <end position="421"/>
    </location>
</feature>
<dbReference type="Proteomes" id="UP000022611">
    <property type="component" value="Unassembled WGS sequence"/>
</dbReference>
<dbReference type="InterPro" id="IPR010930">
    <property type="entry name" value="Flg_bb/hook_C_dom"/>
</dbReference>
<organism evidence="11 12">
    <name type="scientific">Pseudomonas fluorescens HK44</name>
    <dbReference type="NCBI Taxonomy" id="1042209"/>
    <lineage>
        <taxon>Bacteria</taxon>
        <taxon>Pseudomonadati</taxon>
        <taxon>Pseudomonadota</taxon>
        <taxon>Gammaproteobacteria</taxon>
        <taxon>Pseudomonadales</taxon>
        <taxon>Pseudomonadaceae</taxon>
        <taxon>Pseudomonas</taxon>
    </lineage>
</organism>
<reference evidence="11 12" key="1">
    <citation type="journal article" date="2011" name="J. Bacteriol.">
        <title>Draft genome sequence of the polycyclic aromatic hydrocarbon-degrading, genetically engineered bioluminescent bioreporter Pseudomonas fluorescens HK44.</title>
        <authorList>
            <person name="Chauhan A."/>
            <person name="Layton A.C."/>
            <person name="Williams D.E."/>
            <person name="Smartt A.E."/>
            <person name="Ripp S."/>
            <person name="Karpinets T.V."/>
            <person name="Brown S.D."/>
            <person name="Sayler G.S."/>
        </authorList>
    </citation>
    <scope>NUCLEOTIDE SEQUENCE [LARGE SCALE GENOMIC DNA]</scope>
    <source>
        <strain evidence="11 12">HK44</strain>
    </source>
</reference>
<gene>
    <name evidence="11" type="primary">flgK</name>
    <name evidence="11" type="ORF">HK44_009655</name>
</gene>
<keyword evidence="11" id="KW-0966">Cell projection</keyword>
<evidence type="ECO:0000256" key="4">
    <source>
        <dbReference type="ARBA" id="ARBA00016244"/>
    </source>
</evidence>
<keyword evidence="5" id="KW-0964">Secreted</keyword>
<dbReference type="AlphaFoldDB" id="A0A010RMZ8"/>
<comment type="caution">
    <text evidence="11">The sequence shown here is derived from an EMBL/GenBank/DDBJ whole genome shotgun (WGS) entry which is preliminary data.</text>
</comment>
<evidence type="ECO:0000256" key="5">
    <source>
        <dbReference type="ARBA" id="ARBA00022525"/>
    </source>
</evidence>
<evidence type="ECO:0000256" key="1">
    <source>
        <dbReference type="ARBA" id="ARBA00004365"/>
    </source>
</evidence>
<dbReference type="PROSITE" id="PS00588">
    <property type="entry name" value="FLAGELLA_BB_ROD"/>
    <property type="match status" value="1"/>
</dbReference>
<dbReference type="Pfam" id="PF22638">
    <property type="entry name" value="FlgK_D1"/>
    <property type="match status" value="1"/>
</dbReference>
<dbReference type="InterPro" id="IPR001444">
    <property type="entry name" value="Flag_bb_rod_N"/>
</dbReference>
<comment type="similarity">
    <text evidence="3">Belongs to the flagella basal body rod proteins family.</text>
</comment>
<evidence type="ECO:0000256" key="3">
    <source>
        <dbReference type="ARBA" id="ARBA00009677"/>
    </source>
</evidence>
<dbReference type="GO" id="GO:0044780">
    <property type="term" value="P:bacterial-type flagellum assembly"/>
    <property type="evidence" value="ECO:0007669"/>
    <property type="project" value="InterPro"/>
</dbReference>
<dbReference type="NCBIfam" id="TIGR02492">
    <property type="entry name" value="flgK_ends"/>
    <property type="match status" value="1"/>
</dbReference>
<dbReference type="PATRIC" id="fig|1042209.11.peg.4330"/>
<feature type="domain" description="Flagellar basal body rod protein N-terminal" evidence="7">
    <location>
        <begin position="4"/>
        <end position="33"/>
    </location>
</feature>
<dbReference type="GO" id="GO:0005198">
    <property type="term" value="F:structural molecule activity"/>
    <property type="evidence" value="ECO:0007669"/>
    <property type="project" value="InterPro"/>
</dbReference>
<dbReference type="InterPro" id="IPR049119">
    <property type="entry name" value="FlgK_D2-like"/>
</dbReference>
<dbReference type="InterPro" id="IPR002371">
    <property type="entry name" value="FlgK"/>
</dbReference>
<proteinExistence type="inferred from homology"/>
<dbReference type="SUPFAM" id="SSF64518">
    <property type="entry name" value="Phase 1 flagellin"/>
    <property type="match status" value="2"/>
</dbReference>
<dbReference type="Pfam" id="PF06429">
    <property type="entry name" value="Flg_bbr_C"/>
    <property type="match status" value="1"/>
</dbReference>
<keyword evidence="11" id="KW-0282">Flagellum</keyword>
<dbReference type="RefSeq" id="WP_019692402.1">
    <property type="nucleotide sequence ID" value="NZ_AFOY02000015.1"/>
</dbReference>
<accession>A0A010RMZ8</accession>
<comment type="subcellular location">
    <subcellularLocation>
        <location evidence="1">Bacterial flagellum</location>
    </subcellularLocation>
    <subcellularLocation>
        <location evidence="2">Secreted</location>
    </subcellularLocation>
</comment>
<dbReference type="Pfam" id="PF00460">
    <property type="entry name" value="Flg_bb_rod"/>
    <property type="match status" value="1"/>
</dbReference>
<keyword evidence="11" id="KW-0969">Cilium</keyword>
<evidence type="ECO:0000313" key="11">
    <source>
        <dbReference type="EMBL" id="EXF93886.1"/>
    </source>
</evidence>
<dbReference type="GO" id="GO:0009424">
    <property type="term" value="C:bacterial-type flagellum hook"/>
    <property type="evidence" value="ECO:0007669"/>
    <property type="project" value="InterPro"/>
</dbReference>
<evidence type="ECO:0000313" key="12">
    <source>
        <dbReference type="Proteomes" id="UP000022611"/>
    </source>
</evidence>
<evidence type="ECO:0000256" key="2">
    <source>
        <dbReference type="ARBA" id="ARBA00004613"/>
    </source>
</evidence>
<dbReference type="eggNOG" id="COG1256">
    <property type="taxonomic scope" value="Bacteria"/>
</dbReference>
<dbReference type="GO" id="GO:0005576">
    <property type="term" value="C:extracellular region"/>
    <property type="evidence" value="ECO:0007669"/>
    <property type="project" value="UniProtKB-SubCell"/>
</dbReference>
<name>A0A010RMZ8_PSEFL</name>
<dbReference type="PANTHER" id="PTHR30033:SF1">
    <property type="entry name" value="FLAGELLAR HOOK-ASSOCIATED PROTEIN 1"/>
    <property type="match status" value="1"/>
</dbReference>
<dbReference type="InterPro" id="IPR053927">
    <property type="entry name" value="FlgK_helical"/>
</dbReference>
<dbReference type="Pfam" id="PF21158">
    <property type="entry name" value="flgK_1st_1"/>
    <property type="match status" value="1"/>
</dbReference>